<dbReference type="Gene3D" id="2.10.70.100">
    <property type="match status" value="1"/>
</dbReference>
<feature type="modified residue" description="4-aspartylphosphate" evidence="9">
    <location>
        <position position="924"/>
    </location>
</feature>
<evidence type="ECO:0000256" key="8">
    <source>
        <dbReference type="ARBA" id="ARBA00023012"/>
    </source>
</evidence>
<gene>
    <name evidence="15" type="ORF">D1610_10405</name>
</gene>
<dbReference type="InterPro" id="IPR035965">
    <property type="entry name" value="PAS-like_dom_sf"/>
</dbReference>
<dbReference type="EMBL" id="QWLV01000004">
    <property type="protein sequence ID" value="RHW17377.1"/>
    <property type="molecule type" value="Genomic_DNA"/>
</dbReference>
<proteinExistence type="predicted"/>
<feature type="domain" description="Histidine kinase" evidence="11">
    <location>
        <begin position="499"/>
        <end position="726"/>
    </location>
</feature>
<dbReference type="OrthoDB" id="9796100at2"/>
<dbReference type="PRINTS" id="PR00344">
    <property type="entry name" value="BCTRLSENSOR"/>
</dbReference>
<dbReference type="InterPro" id="IPR000014">
    <property type="entry name" value="PAS"/>
</dbReference>
<dbReference type="InterPro" id="IPR003661">
    <property type="entry name" value="HisK_dim/P_dom"/>
</dbReference>
<dbReference type="InterPro" id="IPR004358">
    <property type="entry name" value="Sig_transdc_His_kin-like_C"/>
</dbReference>
<keyword evidence="3 9" id="KW-0597">Phosphoprotein</keyword>
<dbReference type="Pfam" id="PF13185">
    <property type="entry name" value="GAF_2"/>
    <property type="match status" value="1"/>
</dbReference>
<dbReference type="PANTHER" id="PTHR43065">
    <property type="entry name" value="SENSOR HISTIDINE KINASE"/>
    <property type="match status" value="1"/>
</dbReference>
<keyword evidence="6" id="KW-0418">Kinase</keyword>
<dbReference type="Pfam" id="PF00989">
    <property type="entry name" value="PAS"/>
    <property type="match status" value="1"/>
</dbReference>
<accession>A0A396RLW1</accession>
<dbReference type="PROSITE" id="PS50110">
    <property type="entry name" value="RESPONSE_REGULATORY"/>
    <property type="match status" value="2"/>
</dbReference>
<dbReference type="InterPro" id="IPR001610">
    <property type="entry name" value="PAC"/>
</dbReference>
<dbReference type="PANTHER" id="PTHR43065:SF46">
    <property type="entry name" value="C4-DICARBOXYLATE TRANSPORT SENSOR PROTEIN DCTB"/>
    <property type="match status" value="1"/>
</dbReference>
<keyword evidence="7" id="KW-0067">ATP-binding</keyword>
<feature type="coiled-coil region" evidence="10">
    <location>
        <begin position="452"/>
        <end position="490"/>
    </location>
</feature>
<dbReference type="CDD" id="cd16919">
    <property type="entry name" value="HATPase_CckA-like"/>
    <property type="match status" value="1"/>
</dbReference>
<dbReference type="GO" id="GO:0000155">
    <property type="term" value="F:phosphorelay sensor kinase activity"/>
    <property type="evidence" value="ECO:0007669"/>
    <property type="project" value="InterPro"/>
</dbReference>
<dbReference type="NCBIfam" id="TIGR00229">
    <property type="entry name" value="sensory_box"/>
    <property type="match status" value="2"/>
</dbReference>
<evidence type="ECO:0000259" key="14">
    <source>
        <dbReference type="PROSITE" id="PS50113"/>
    </source>
</evidence>
<dbReference type="SUPFAM" id="SSF55785">
    <property type="entry name" value="PYP-like sensor domain (PAS domain)"/>
    <property type="match status" value="2"/>
</dbReference>
<dbReference type="Pfam" id="PF00512">
    <property type="entry name" value="HisKA"/>
    <property type="match status" value="1"/>
</dbReference>
<comment type="catalytic activity">
    <reaction evidence="1">
        <text>ATP + protein L-histidine = ADP + protein N-phospho-L-histidine.</text>
        <dbReference type="EC" id="2.7.13.3"/>
    </reaction>
</comment>
<feature type="domain" description="Response regulatory" evidence="12">
    <location>
        <begin position="873"/>
        <end position="989"/>
    </location>
</feature>
<feature type="domain" description="PAS" evidence="13">
    <location>
        <begin position="14"/>
        <end position="62"/>
    </location>
</feature>
<dbReference type="Gene3D" id="3.30.565.10">
    <property type="entry name" value="Histidine kinase-like ATPase, C-terminal domain"/>
    <property type="match status" value="1"/>
</dbReference>
<evidence type="ECO:0000256" key="1">
    <source>
        <dbReference type="ARBA" id="ARBA00000085"/>
    </source>
</evidence>
<dbReference type="PROSITE" id="PS50109">
    <property type="entry name" value="HIS_KIN"/>
    <property type="match status" value="1"/>
</dbReference>
<dbReference type="InterPro" id="IPR003594">
    <property type="entry name" value="HATPase_dom"/>
</dbReference>
<dbReference type="RefSeq" id="WP_118864125.1">
    <property type="nucleotide sequence ID" value="NZ_QWLV01000004.1"/>
</dbReference>
<dbReference type="SMART" id="SM00091">
    <property type="entry name" value="PAS"/>
    <property type="match status" value="2"/>
</dbReference>
<dbReference type="Gene3D" id="1.10.287.130">
    <property type="match status" value="1"/>
</dbReference>
<dbReference type="SMART" id="SM00387">
    <property type="entry name" value="HATPase_c"/>
    <property type="match status" value="1"/>
</dbReference>
<dbReference type="InterPro" id="IPR036097">
    <property type="entry name" value="HisK_dim/P_sf"/>
</dbReference>
<feature type="coiled-coil region" evidence="10">
    <location>
        <begin position="315"/>
        <end position="342"/>
    </location>
</feature>
<dbReference type="Pfam" id="PF02518">
    <property type="entry name" value="HATPase_c"/>
    <property type="match status" value="1"/>
</dbReference>
<dbReference type="PROSITE" id="PS50112">
    <property type="entry name" value="PAS"/>
    <property type="match status" value="2"/>
</dbReference>
<dbReference type="PROSITE" id="PS50113">
    <property type="entry name" value="PAC"/>
    <property type="match status" value="2"/>
</dbReference>
<dbReference type="InterPro" id="IPR011006">
    <property type="entry name" value="CheY-like_superfamily"/>
</dbReference>
<comment type="caution">
    <text evidence="15">The sequence shown here is derived from an EMBL/GenBank/DDBJ whole genome shotgun (WGS) entry which is preliminary data.</text>
</comment>
<dbReference type="SUPFAM" id="SSF52172">
    <property type="entry name" value="CheY-like"/>
    <property type="match status" value="2"/>
</dbReference>
<evidence type="ECO:0000256" key="5">
    <source>
        <dbReference type="ARBA" id="ARBA00022741"/>
    </source>
</evidence>
<evidence type="ECO:0000256" key="3">
    <source>
        <dbReference type="ARBA" id="ARBA00022553"/>
    </source>
</evidence>
<dbReference type="InterPro" id="IPR001789">
    <property type="entry name" value="Sig_transdc_resp-reg_receiver"/>
</dbReference>
<dbReference type="Pfam" id="PF00072">
    <property type="entry name" value="Response_reg"/>
    <property type="match status" value="2"/>
</dbReference>
<dbReference type="GO" id="GO:0006355">
    <property type="term" value="P:regulation of DNA-templated transcription"/>
    <property type="evidence" value="ECO:0007669"/>
    <property type="project" value="InterPro"/>
</dbReference>
<dbReference type="SUPFAM" id="SSF47384">
    <property type="entry name" value="Homodimeric domain of signal transducing histidine kinase"/>
    <property type="match status" value="1"/>
</dbReference>
<evidence type="ECO:0000256" key="9">
    <source>
        <dbReference type="PROSITE-ProRule" id="PRU00169"/>
    </source>
</evidence>
<keyword evidence="16" id="KW-1185">Reference proteome</keyword>
<dbReference type="CDD" id="cd00156">
    <property type="entry name" value="REC"/>
    <property type="match status" value="1"/>
</dbReference>
<dbReference type="SMART" id="SM00065">
    <property type="entry name" value="GAF"/>
    <property type="match status" value="1"/>
</dbReference>
<organism evidence="15 16">
    <name type="scientific">Sphingomonas gilva</name>
    <dbReference type="NCBI Taxonomy" id="2305907"/>
    <lineage>
        <taxon>Bacteria</taxon>
        <taxon>Pseudomonadati</taxon>
        <taxon>Pseudomonadota</taxon>
        <taxon>Alphaproteobacteria</taxon>
        <taxon>Sphingomonadales</taxon>
        <taxon>Sphingomonadaceae</taxon>
        <taxon>Sphingomonas</taxon>
    </lineage>
</organism>
<keyword evidence="4" id="KW-0808">Transferase</keyword>
<dbReference type="InterPro" id="IPR036890">
    <property type="entry name" value="HATPase_C_sf"/>
</dbReference>
<dbReference type="SMART" id="SM00086">
    <property type="entry name" value="PAC"/>
    <property type="match status" value="2"/>
</dbReference>
<dbReference type="CDD" id="cd18161">
    <property type="entry name" value="REC_hyHK_blue-like"/>
    <property type="match status" value="1"/>
</dbReference>
<dbReference type="SUPFAM" id="SSF55874">
    <property type="entry name" value="ATPase domain of HSP90 chaperone/DNA topoisomerase II/histidine kinase"/>
    <property type="match status" value="1"/>
</dbReference>
<evidence type="ECO:0000256" key="6">
    <source>
        <dbReference type="ARBA" id="ARBA00022777"/>
    </source>
</evidence>
<evidence type="ECO:0000256" key="7">
    <source>
        <dbReference type="ARBA" id="ARBA00022840"/>
    </source>
</evidence>
<name>A0A396RLW1_9SPHN</name>
<dbReference type="CDD" id="cd00082">
    <property type="entry name" value="HisKA"/>
    <property type="match status" value="1"/>
</dbReference>
<dbReference type="InterPro" id="IPR003018">
    <property type="entry name" value="GAF"/>
</dbReference>
<dbReference type="InterPro" id="IPR013767">
    <property type="entry name" value="PAS_fold"/>
</dbReference>
<keyword evidence="8" id="KW-0902">Two-component regulatory system</keyword>
<protein>
    <recommendedName>
        <fullName evidence="2">histidine kinase</fullName>
        <ecNumber evidence="2">2.7.13.3</ecNumber>
    </recommendedName>
</protein>
<dbReference type="Proteomes" id="UP000266693">
    <property type="component" value="Unassembled WGS sequence"/>
</dbReference>
<evidence type="ECO:0000256" key="10">
    <source>
        <dbReference type="SAM" id="Coils"/>
    </source>
</evidence>
<dbReference type="InterPro" id="IPR000700">
    <property type="entry name" value="PAS-assoc_C"/>
</dbReference>
<evidence type="ECO:0000313" key="15">
    <source>
        <dbReference type="EMBL" id="RHW17377.1"/>
    </source>
</evidence>
<feature type="domain" description="PAC" evidence="14">
    <location>
        <begin position="409"/>
        <end position="461"/>
    </location>
</feature>
<dbReference type="InterPro" id="IPR005467">
    <property type="entry name" value="His_kinase_dom"/>
</dbReference>
<dbReference type="CDD" id="cd00130">
    <property type="entry name" value="PAS"/>
    <property type="match status" value="2"/>
</dbReference>
<sequence>MADDKGEPGKPAITAAEWRQIVDSAVDTAIITTDPDGRITSWNEGARRILGWSEAEMLGQSLARLIPGGAGPETIQTEMRDARLAGRGGGEEGWRMRKDGSRVWATGEVTPIRDAAGEVAGFTKVLRDRSNQRESEERMREERRALEILNRAGSALAAEPDLQKLVQVVTDAGVELTGAQFGAFFYNVLDEAGGSYMLYTLSGVPLEAFSRFPMPRNTQVFAPTFEGVGIVRSDDITRDPRYGHNAPHQGMPEGHLPVRSYLAVPVISRSGEVIGGLFFGHAEPGVFTDQSERGLQGLAGEAAVAVDNARLFQAAEQELAQRRAAESELAASEDRLRLANEAADIGTWDFDPESGVLRWDARCKALFGLSPDAEVSFEGSFLAGLHPEDRVLAQQAVETALEPAGPGRYDVEYRTIGLEDGVERWVGAKGMAVFEDGRAVRFIGTVIDLTSRKAAETELRALNERLEERVAEEVEKRGEAEEALRQAQKMEAVGQLTGGIAHDFNNLLTVVTGNIDMARRALEAAGIDDARSRRSLDNAMKGAERAASLTQRLLAFSRRQPLSPKPIDADKLSSGMSDLLQRALGEDIRLEIVNAPGLWRVEVDPNQLESAILNLAVNARDAMPDGGELMIETANARLDEGYAASQAEVPPGQYVMIAVTDTGAGMPRDVRERAFEPFFTTKEVGKGTGLGLSMIYGFVKQSGGHVKIYSEVGQGTTIKLYLPRLLREPEADEDLVVATSGFESSPRKETILVVEDDDDVRAYTVECLRELGYRVIEAHDGHSALRLLEREGRPIDLLFTDVVMPGMTGRELAELARAQQADLRVLYTSGYTRNAIVHAGRLDPGVEIINKPFTYEALAQKIRDMLDNGRTECVLIVEAEPTVRTLTAEALGGIGFRVEEAGNGREALGKVRAAQGRYDAVVLDDALSDYPADSLARELRALHANLALVIVSETRVDALARQFAGDRCTHVLRRPYSSGQLRDTLRQLGIDCADR</sequence>
<dbReference type="Pfam" id="PF08447">
    <property type="entry name" value="PAS_3"/>
    <property type="match status" value="1"/>
</dbReference>
<dbReference type="InterPro" id="IPR013655">
    <property type="entry name" value="PAS_fold_3"/>
</dbReference>
<dbReference type="SUPFAM" id="SSF55781">
    <property type="entry name" value="GAF domain-like"/>
    <property type="match status" value="1"/>
</dbReference>
<dbReference type="SMART" id="SM00388">
    <property type="entry name" value="HisKA"/>
    <property type="match status" value="1"/>
</dbReference>
<feature type="domain" description="PAC" evidence="14">
    <location>
        <begin position="89"/>
        <end position="141"/>
    </location>
</feature>
<dbReference type="GO" id="GO:0005524">
    <property type="term" value="F:ATP binding"/>
    <property type="evidence" value="ECO:0007669"/>
    <property type="project" value="UniProtKB-KW"/>
</dbReference>
<keyword evidence="5" id="KW-0547">Nucleotide-binding</keyword>
<keyword evidence="10" id="KW-0175">Coiled coil</keyword>
<evidence type="ECO:0000313" key="16">
    <source>
        <dbReference type="Proteomes" id="UP000266693"/>
    </source>
</evidence>
<feature type="modified residue" description="4-aspartylphosphate" evidence="9">
    <location>
        <position position="801"/>
    </location>
</feature>
<feature type="domain" description="Response regulatory" evidence="12">
    <location>
        <begin position="750"/>
        <end position="866"/>
    </location>
</feature>
<dbReference type="Gene3D" id="3.30.450.20">
    <property type="entry name" value="PAS domain"/>
    <property type="match status" value="2"/>
</dbReference>
<evidence type="ECO:0000256" key="4">
    <source>
        <dbReference type="ARBA" id="ARBA00022679"/>
    </source>
</evidence>
<dbReference type="SMART" id="SM00448">
    <property type="entry name" value="REC"/>
    <property type="match status" value="2"/>
</dbReference>
<dbReference type="Gene3D" id="3.40.50.2300">
    <property type="match status" value="2"/>
</dbReference>
<evidence type="ECO:0000259" key="13">
    <source>
        <dbReference type="PROSITE" id="PS50112"/>
    </source>
</evidence>
<feature type="domain" description="PAS" evidence="13">
    <location>
        <begin position="332"/>
        <end position="404"/>
    </location>
</feature>
<evidence type="ECO:0000256" key="2">
    <source>
        <dbReference type="ARBA" id="ARBA00012438"/>
    </source>
</evidence>
<dbReference type="Gene3D" id="3.30.450.40">
    <property type="match status" value="1"/>
</dbReference>
<dbReference type="EC" id="2.7.13.3" evidence="2"/>
<dbReference type="InterPro" id="IPR029016">
    <property type="entry name" value="GAF-like_dom_sf"/>
</dbReference>
<evidence type="ECO:0000259" key="12">
    <source>
        <dbReference type="PROSITE" id="PS50110"/>
    </source>
</evidence>
<evidence type="ECO:0000259" key="11">
    <source>
        <dbReference type="PROSITE" id="PS50109"/>
    </source>
</evidence>
<reference evidence="15 16" key="1">
    <citation type="submission" date="2018-08" db="EMBL/GenBank/DDBJ databases">
        <title>The multiple taxonomic identification of Sphingomonas gilva.</title>
        <authorList>
            <person name="Zhu D."/>
            <person name="Zheng S."/>
        </authorList>
    </citation>
    <scope>NUCLEOTIDE SEQUENCE [LARGE SCALE GENOMIC DNA]</scope>
    <source>
        <strain evidence="15 16">ZDH117</strain>
    </source>
</reference>
<dbReference type="AlphaFoldDB" id="A0A396RLW1"/>